<evidence type="ECO:0000256" key="2">
    <source>
        <dbReference type="ARBA" id="ARBA00022729"/>
    </source>
</evidence>
<dbReference type="Gene3D" id="3.80.10.10">
    <property type="entry name" value="Ribonuclease Inhibitor"/>
    <property type="match status" value="1"/>
</dbReference>
<keyword evidence="5" id="KW-0472">Membrane</keyword>
<feature type="region of interest" description="Disordered" evidence="4">
    <location>
        <begin position="471"/>
        <end position="494"/>
    </location>
</feature>
<dbReference type="PROSITE" id="PS51450">
    <property type="entry name" value="LRR"/>
    <property type="match status" value="1"/>
</dbReference>
<keyword evidence="5" id="KW-1133">Transmembrane helix</keyword>
<dbReference type="PANTHER" id="PTHR24369:SF210">
    <property type="entry name" value="CHAOPTIN-RELATED"/>
    <property type="match status" value="1"/>
</dbReference>
<accession>C3YF02</accession>
<dbReference type="EMBL" id="GG666507">
    <property type="protein sequence ID" value="EEN61246.1"/>
    <property type="molecule type" value="Genomic_DNA"/>
</dbReference>
<keyword evidence="5" id="KW-0812">Transmembrane</keyword>
<gene>
    <name evidence="6" type="ORF">BRAFLDRAFT_92291</name>
</gene>
<dbReference type="InterPro" id="IPR001611">
    <property type="entry name" value="Leu-rich_rpt"/>
</dbReference>
<feature type="region of interest" description="Disordered" evidence="4">
    <location>
        <begin position="425"/>
        <end position="449"/>
    </location>
</feature>
<evidence type="ECO:0000313" key="6">
    <source>
        <dbReference type="EMBL" id="EEN61246.1"/>
    </source>
</evidence>
<keyword evidence="2" id="KW-0732">Signal</keyword>
<dbReference type="AlphaFoldDB" id="C3YF02"/>
<feature type="compositionally biased region" description="Polar residues" evidence="4">
    <location>
        <begin position="425"/>
        <end position="436"/>
    </location>
</feature>
<dbReference type="SUPFAM" id="SSF52058">
    <property type="entry name" value="L domain-like"/>
    <property type="match status" value="1"/>
</dbReference>
<evidence type="ECO:0000256" key="4">
    <source>
        <dbReference type="SAM" id="MobiDB-lite"/>
    </source>
</evidence>
<feature type="region of interest" description="Disordered" evidence="4">
    <location>
        <begin position="553"/>
        <end position="573"/>
    </location>
</feature>
<evidence type="ECO:0000256" key="5">
    <source>
        <dbReference type="SAM" id="Phobius"/>
    </source>
</evidence>
<keyword evidence="1" id="KW-0433">Leucine-rich repeat</keyword>
<reference evidence="6" key="1">
    <citation type="journal article" date="2008" name="Nature">
        <title>The amphioxus genome and the evolution of the chordate karyotype.</title>
        <authorList>
            <consortium name="US DOE Joint Genome Institute (JGI-PGF)"/>
            <person name="Putnam N.H."/>
            <person name="Butts T."/>
            <person name="Ferrier D.E.K."/>
            <person name="Furlong R.F."/>
            <person name="Hellsten U."/>
            <person name="Kawashima T."/>
            <person name="Robinson-Rechavi M."/>
            <person name="Shoguchi E."/>
            <person name="Terry A."/>
            <person name="Yu J.-K."/>
            <person name="Benito-Gutierrez E.L."/>
            <person name="Dubchak I."/>
            <person name="Garcia-Fernandez J."/>
            <person name="Gibson-Brown J.J."/>
            <person name="Grigoriev I.V."/>
            <person name="Horton A.C."/>
            <person name="de Jong P.J."/>
            <person name="Jurka J."/>
            <person name="Kapitonov V.V."/>
            <person name="Kohara Y."/>
            <person name="Kuroki Y."/>
            <person name="Lindquist E."/>
            <person name="Lucas S."/>
            <person name="Osoegawa K."/>
            <person name="Pennacchio L.A."/>
            <person name="Salamov A.A."/>
            <person name="Satou Y."/>
            <person name="Sauka-Spengler T."/>
            <person name="Schmutz J."/>
            <person name="Shin-I T."/>
            <person name="Toyoda A."/>
            <person name="Bronner-Fraser M."/>
            <person name="Fujiyama A."/>
            <person name="Holland L.Z."/>
            <person name="Holland P.W.H."/>
            <person name="Satoh N."/>
            <person name="Rokhsar D.S."/>
        </authorList>
    </citation>
    <scope>NUCLEOTIDE SEQUENCE [LARGE SCALE GENOMIC DNA]</scope>
    <source>
        <strain evidence="6">S238N-H82</strain>
        <tissue evidence="6">Testes</tissue>
    </source>
</reference>
<feature type="transmembrane region" description="Helical" evidence="5">
    <location>
        <begin position="334"/>
        <end position="354"/>
    </location>
</feature>
<sequence length="573" mass="63015">MPCTGVQNNYNCKTTAIVGVTLVNCKFSHLGLHDFPVDVPPNVTNLDVSFNNIRNLTSIPYLGNLHWLELKWSRIETVSWVSLRALPVLEFLFLNWNKITHVKLSIVAKYLPKLFMVDLSNNRIKSVSGNDLALPALRKALILNNPFNCDCSMIWLIKKLRCLQECGAKFADCCIGCNACFLTASRKGVDQGSFVCASPTSIQGLKLSDAARILTTCEEPTFKSIQTPDSPLGHLTLTTAHYSSINHSQTCHNISDASLSEVRMANTHMDIAAVNCSQPPTENFTRTVSNKTLTVTQSYFLPSKSAVSHTVVSIPRSKPTRASHMETSNPKLTLPQIVIIATTSFLALVFILYVTMRMVKSRCSDDDDTAAVATNGMMMHHVIPPIQNTMYGGTRRHPGHGTAAVATNAMMMHHIIPPIQNTMYGGTRRQPNSTDMSHAIPQLPDSNTISMDQIVPPIVNTLYRSTQRPMDVINSNDTSTSSSQDPPPLQSTVDRSCLGLVPSRAFPHQRMPVAASALARQVKTDPKLSSRPLPDLPAGATLLGVWNIVSTDPETDEESEHEYAEIHDYETVP</sequence>
<evidence type="ECO:0008006" key="7">
    <source>
        <dbReference type="Google" id="ProtNLM"/>
    </source>
</evidence>
<dbReference type="InterPro" id="IPR032675">
    <property type="entry name" value="LRR_dom_sf"/>
</dbReference>
<dbReference type="eggNOG" id="KOG2408">
    <property type="taxonomic scope" value="Eukaryota"/>
</dbReference>
<dbReference type="PANTHER" id="PTHR24369">
    <property type="entry name" value="ANTIGEN BSP, PUTATIVE-RELATED"/>
    <property type="match status" value="1"/>
</dbReference>
<feature type="compositionally biased region" description="Basic and acidic residues" evidence="4">
    <location>
        <begin position="561"/>
        <end position="573"/>
    </location>
</feature>
<protein>
    <recommendedName>
        <fullName evidence="7">LRRCT domain-containing protein</fullName>
    </recommendedName>
</protein>
<evidence type="ECO:0000256" key="3">
    <source>
        <dbReference type="ARBA" id="ARBA00022737"/>
    </source>
</evidence>
<dbReference type="InParanoid" id="C3YF02"/>
<name>C3YF02_BRAFL</name>
<feature type="compositionally biased region" description="Low complexity" evidence="4">
    <location>
        <begin position="474"/>
        <end position="484"/>
    </location>
</feature>
<keyword evidence="3" id="KW-0677">Repeat</keyword>
<organism>
    <name type="scientific">Branchiostoma floridae</name>
    <name type="common">Florida lancelet</name>
    <name type="synonym">Amphioxus</name>
    <dbReference type="NCBI Taxonomy" id="7739"/>
    <lineage>
        <taxon>Eukaryota</taxon>
        <taxon>Metazoa</taxon>
        <taxon>Chordata</taxon>
        <taxon>Cephalochordata</taxon>
        <taxon>Leptocardii</taxon>
        <taxon>Amphioxiformes</taxon>
        <taxon>Branchiostomatidae</taxon>
        <taxon>Branchiostoma</taxon>
    </lineage>
</organism>
<evidence type="ECO:0000256" key="1">
    <source>
        <dbReference type="ARBA" id="ARBA00022614"/>
    </source>
</evidence>
<proteinExistence type="predicted"/>
<dbReference type="InterPro" id="IPR050541">
    <property type="entry name" value="LRR_TM_domain-containing"/>
</dbReference>